<dbReference type="InterPro" id="IPR029044">
    <property type="entry name" value="Nucleotide-diphossugar_trans"/>
</dbReference>
<dbReference type="CDD" id="cd00761">
    <property type="entry name" value="Glyco_tranf_GTA_type"/>
    <property type="match status" value="1"/>
</dbReference>
<accession>G0J0U1</accession>
<dbReference type="InterPro" id="IPR050834">
    <property type="entry name" value="Glycosyltransf_2"/>
</dbReference>
<name>G0J0U1_CYCMS</name>
<dbReference type="KEGG" id="cmr:Cycma_0729"/>
<dbReference type="PANTHER" id="PTHR43685">
    <property type="entry name" value="GLYCOSYLTRANSFERASE"/>
    <property type="match status" value="1"/>
</dbReference>
<dbReference type="PANTHER" id="PTHR43685:SF11">
    <property type="entry name" value="GLYCOSYLTRANSFERASE TAGX-RELATED"/>
    <property type="match status" value="1"/>
</dbReference>
<dbReference type="eggNOG" id="COG1216">
    <property type="taxonomic scope" value="Bacteria"/>
</dbReference>
<evidence type="ECO:0000259" key="1">
    <source>
        <dbReference type="Pfam" id="PF00535"/>
    </source>
</evidence>
<dbReference type="InterPro" id="IPR001173">
    <property type="entry name" value="Glyco_trans_2-like"/>
</dbReference>
<dbReference type="Gene3D" id="3.90.550.10">
    <property type="entry name" value="Spore Coat Polysaccharide Biosynthesis Protein SpsA, Chain A"/>
    <property type="match status" value="1"/>
</dbReference>
<keyword evidence="3" id="KW-1185">Reference proteome</keyword>
<evidence type="ECO:0000313" key="2">
    <source>
        <dbReference type="EMBL" id="AEL24503.1"/>
    </source>
</evidence>
<proteinExistence type="predicted"/>
<keyword evidence="2" id="KW-0808">Transferase</keyword>
<feature type="domain" description="Glycosyltransferase 2-like" evidence="1">
    <location>
        <begin position="3"/>
        <end position="168"/>
    </location>
</feature>
<dbReference type="Pfam" id="PF00535">
    <property type="entry name" value="Glycos_transf_2"/>
    <property type="match status" value="1"/>
</dbReference>
<evidence type="ECO:0000313" key="3">
    <source>
        <dbReference type="Proteomes" id="UP000001635"/>
    </source>
</evidence>
<dbReference type="OrthoDB" id="6307329at2"/>
<reference evidence="3" key="1">
    <citation type="submission" date="2011-07" db="EMBL/GenBank/DDBJ databases">
        <title>The complete genome of Cyclobacterium marinum DSM 745.</title>
        <authorList>
            <person name="Lucas S."/>
            <person name="Han J."/>
            <person name="Lapidus A."/>
            <person name="Bruce D."/>
            <person name="Goodwin L."/>
            <person name="Pitluck S."/>
            <person name="Peters L."/>
            <person name="Kyrpides N."/>
            <person name="Mavromatis K."/>
            <person name="Ivanova N."/>
            <person name="Ovchinnikova G."/>
            <person name="Chertkov O."/>
            <person name="Detter J.C."/>
            <person name="Tapia R."/>
            <person name="Han C."/>
            <person name="Land M."/>
            <person name="Hauser L."/>
            <person name="Markowitz V."/>
            <person name="Cheng J.-F."/>
            <person name="Hugenholtz P."/>
            <person name="Woyke T."/>
            <person name="Wu D."/>
            <person name="Tindall B."/>
            <person name="Schuetze A."/>
            <person name="Brambilla E."/>
            <person name="Klenk H.-P."/>
            <person name="Eisen J.A."/>
        </authorList>
    </citation>
    <scope>NUCLEOTIDE SEQUENCE [LARGE SCALE GENOMIC DNA]</scope>
    <source>
        <strain evidence="3">ATCC 25205 / DSM 745 / LMG 13164 / NCIMB 1802</strain>
    </source>
</reference>
<dbReference type="RefSeq" id="WP_014018801.1">
    <property type="nucleotide sequence ID" value="NC_015914.1"/>
</dbReference>
<dbReference type="SUPFAM" id="SSF53448">
    <property type="entry name" value="Nucleotide-diphospho-sugar transferases"/>
    <property type="match status" value="1"/>
</dbReference>
<dbReference type="HOGENOM" id="CLU_025996_0_0_10"/>
<dbReference type="Proteomes" id="UP000001635">
    <property type="component" value="Chromosome"/>
</dbReference>
<sequence>MFSIVIPLYNKIGFISRALDSVVSQTYKDYEIIVVNDGSTDGSEKIVENNFGEKVRIINQKNQGVSTARNTGIAHAKFPYIAFLDADDIWHPDYLNYANKAIKAHNYPGILGADFIRFKSFEDLELPNYPDVDVVPVRNYSISEFFNKTINHTLIFTSCIVMKKEFFETNAGFDAPLKFGEDLDVWFRAILLYGKLVYLQKKLVYYSREDLSAATKKDYLLEQTLIPKILSDDFFPLSKIENPKDVKAFKTYRSKWICLGMPPIYRLKENEASINQIIPQIGTKFFIYKWLYLFPFKFTHKTFKSKYPHKMWVKYLKFCYRCF</sequence>
<dbReference type="STRING" id="880070.Cycma_0729"/>
<protein>
    <submittedName>
        <fullName evidence="2">Glycosyl transferase family 2</fullName>
    </submittedName>
</protein>
<organism evidence="2 3">
    <name type="scientific">Cyclobacterium marinum (strain ATCC 25205 / DSM 745 / LMG 13164 / NCIMB 1802)</name>
    <name type="common">Flectobacillus marinus</name>
    <dbReference type="NCBI Taxonomy" id="880070"/>
    <lineage>
        <taxon>Bacteria</taxon>
        <taxon>Pseudomonadati</taxon>
        <taxon>Bacteroidota</taxon>
        <taxon>Cytophagia</taxon>
        <taxon>Cytophagales</taxon>
        <taxon>Cyclobacteriaceae</taxon>
        <taxon>Cyclobacterium</taxon>
    </lineage>
</organism>
<dbReference type="AlphaFoldDB" id="G0J0U1"/>
<dbReference type="GO" id="GO:0016740">
    <property type="term" value="F:transferase activity"/>
    <property type="evidence" value="ECO:0007669"/>
    <property type="project" value="UniProtKB-KW"/>
</dbReference>
<dbReference type="EMBL" id="CP002955">
    <property type="protein sequence ID" value="AEL24503.1"/>
    <property type="molecule type" value="Genomic_DNA"/>
</dbReference>
<gene>
    <name evidence="2" type="ordered locus">Cycma_0729</name>
</gene>